<dbReference type="AlphaFoldDB" id="A0A438DXI2"/>
<proteinExistence type="predicted"/>
<comment type="caution">
    <text evidence="2">The sequence shown here is derived from an EMBL/GenBank/DDBJ whole genome shotgun (WGS) entry which is preliminary data.</text>
</comment>
<feature type="transmembrane region" description="Helical" evidence="1">
    <location>
        <begin position="48"/>
        <end position="64"/>
    </location>
</feature>
<sequence>MLMENIRFQRDNQKVQTPEDILNANCLIFPGVGAFAAAMDVLNKKGLVLLYILYSKIVLLGLAIM</sequence>
<evidence type="ECO:0000256" key="1">
    <source>
        <dbReference type="SAM" id="Phobius"/>
    </source>
</evidence>
<evidence type="ECO:0000313" key="2">
    <source>
        <dbReference type="EMBL" id="RVW40216.1"/>
    </source>
</evidence>
<keyword evidence="1" id="KW-1133">Transmembrane helix</keyword>
<organism evidence="2 3">
    <name type="scientific">Vitis vinifera</name>
    <name type="common">Grape</name>
    <dbReference type="NCBI Taxonomy" id="29760"/>
    <lineage>
        <taxon>Eukaryota</taxon>
        <taxon>Viridiplantae</taxon>
        <taxon>Streptophyta</taxon>
        <taxon>Embryophyta</taxon>
        <taxon>Tracheophyta</taxon>
        <taxon>Spermatophyta</taxon>
        <taxon>Magnoliopsida</taxon>
        <taxon>eudicotyledons</taxon>
        <taxon>Gunneridae</taxon>
        <taxon>Pentapetalae</taxon>
        <taxon>rosids</taxon>
        <taxon>Vitales</taxon>
        <taxon>Vitaceae</taxon>
        <taxon>Viteae</taxon>
        <taxon>Vitis</taxon>
    </lineage>
</organism>
<name>A0A438DXI2_VITVI</name>
<keyword evidence="1" id="KW-0472">Membrane</keyword>
<protein>
    <submittedName>
        <fullName evidence="2">Uncharacterized protein</fullName>
    </submittedName>
</protein>
<evidence type="ECO:0000313" key="3">
    <source>
        <dbReference type="Proteomes" id="UP000288805"/>
    </source>
</evidence>
<gene>
    <name evidence="2" type="ORF">CK203_078387</name>
</gene>
<dbReference type="Proteomes" id="UP000288805">
    <property type="component" value="Unassembled WGS sequence"/>
</dbReference>
<accession>A0A438DXI2</accession>
<dbReference type="Gene3D" id="3.40.50.880">
    <property type="match status" value="1"/>
</dbReference>
<keyword evidence="1" id="KW-0812">Transmembrane</keyword>
<reference evidence="2 3" key="1">
    <citation type="journal article" date="2018" name="PLoS Genet.">
        <title>Population sequencing reveals clonal diversity and ancestral inbreeding in the grapevine cultivar Chardonnay.</title>
        <authorList>
            <person name="Roach M.J."/>
            <person name="Johnson D.L."/>
            <person name="Bohlmann J."/>
            <person name="van Vuuren H.J."/>
            <person name="Jones S.J."/>
            <person name="Pretorius I.S."/>
            <person name="Schmidt S.A."/>
            <person name="Borneman A.R."/>
        </authorList>
    </citation>
    <scope>NUCLEOTIDE SEQUENCE [LARGE SCALE GENOMIC DNA]</scope>
    <source>
        <strain evidence="3">cv. Chardonnay</strain>
        <tissue evidence="2">Leaf</tissue>
    </source>
</reference>
<dbReference type="EMBL" id="QGNW01001463">
    <property type="protein sequence ID" value="RVW40216.1"/>
    <property type="molecule type" value="Genomic_DNA"/>
</dbReference>
<dbReference type="InterPro" id="IPR029062">
    <property type="entry name" value="Class_I_gatase-like"/>
</dbReference>
<feature type="transmembrane region" description="Helical" evidence="1">
    <location>
        <begin position="21"/>
        <end position="42"/>
    </location>
</feature>